<evidence type="ECO:0000313" key="15">
    <source>
        <dbReference type="EMBL" id="KAK4582362.1"/>
    </source>
</evidence>
<protein>
    <recommendedName>
        <fullName evidence="14">Disease resistance R13L4/SHOC-2-like LRR domain-containing protein</fullName>
    </recommendedName>
</protein>
<dbReference type="Gene3D" id="3.80.10.10">
    <property type="entry name" value="Ribonuclease Inhibitor"/>
    <property type="match status" value="7"/>
</dbReference>
<feature type="region of interest" description="Disordered" evidence="12">
    <location>
        <begin position="956"/>
        <end position="976"/>
    </location>
</feature>
<keyword evidence="7" id="KW-0677">Repeat</keyword>
<dbReference type="PRINTS" id="PR00019">
    <property type="entry name" value="LEURICHRPT"/>
</dbReference>
<evidence type="ECO:0000259" key="14">
    <source>
        <dbReference type="Pfam" id="PF23598"/>
    </source>
</evidence>
<evidence type="ECO:0000256" key="9">
    <source>
        <dbReference type="ARBA" id="ARBA00023136"/>
    </source>
</evidence>
<feature type="transmembrane region" description="Helical" evidence="13">
    <location>
        <begin position="896"/>
        <end position="919"/>
    </location>
</feature>
<keyword evidence="3" id="KW-1003">Cell membrane</keyword>
<dbReference type="InterPro" id="IPR046956">
    <property type="entry name" value="RLP23-like"/>
</dbReference>
<organism evidence="15 16">
    <name type="scientific">Quercus rubra</name>
    <name type="common">Northern red oak</name>
    <name type="synonym">Quercus borealis</name>
    <dbReference type="NCBI Taxonomy" id="3512"/>
    <lineage>
        <taxon>Eukaryota</taxon>
        <taxon>Viridiplantae</taxon>
        <taxon>Streptophyta</taxon>
        <taxon>Embryophyta</taxon>
        <taxon>Tracheophyta</taxon>
        <taxon>Spermatophyta</taxon>
        <taxon>Magnoliopsida</taxon>
        <taxon>eudicotyledons</taxon>
        <taxon>Gunneridae</taxon>
        <taxon>Pentapetalae</taxon>
        <taxon>rosids</taxon>
        <taxon>fabids</taxon>
        <taxon>Fagales</taxon>
        <taxon>Fagaceae</taxon>
        <taxon>Quercus</taxon>
    </lineage>
</organism>
<comment type="caution">
    <text evidence="15">The sequence shown here is derived from an EMBL/GenBank/DDBJ whole genome shotgun (WGS) entry which is preliminary data.</text>
</comment>
<dbReference type="Proteomes" id="UP001324115">
    <property type="component" value="Unassembled WGS sequence"/>
</dbReference>
<dbReference type="InterPro" id="IPR055414">
    <property type="entry name" value="LRR_R13L4/SHOC2-like"/>
</dbReference>
<dbReference type="EMBL" id="JAXUIC010000007">
    <property type="protein sequence ID" value="KAK4582362.1"/>
    <property type="molecule type" value="Genomic_DNA"/>
</dbReference>
<gene>
    <name evidence="15" type="ORF">RGQ29_025518</name>
</gene>
<dbReference type="GO" id="GO:0005886">
    <property type="term" value="C:plasma membrane"/>
    <property type="evidence" value="ECO:0007669"/>
    <property type="project" value="UniProtKB-SubCell"/>
</dbReference>
<evidence type="ECO:0000256" key="6">
    <source>
        <dbReference type="ARBA" id="ARBA00022729"/>
    </source>
</evidence>
<keyword evidence="6" id="KW-0732">Signal</keyword>
<comment type="subcellular location">
    <subcellularLocation>
        <location evidence="1">Cell membrane</location>
        <topology evidence="1">Single-pass type I membrane protein</topology>
    </subcellularLocation>
</comment>
<evidence type="ECO:0000256" key="2">
    <source>
        <dbReference type="ARBA" id="ARBA00009592"/>
    </source>
</evidence>
<dbReference type="PANTHER" id="PTHR48061:SF2">
    <property type="entry name" value="RECEPTOR LIKE PROTEIN 30-LIKE"/>
    <property type="match status" value="1"/>
</dbReference>
<evidence type="ECO:0000256" key="11">
    <source>
        <dbReference type="ARBA" id="ARBA00023180"/>
    </source>
</evidence>
<evidence type="ECO:0000256" key="12">
    <source>
        <dbReference type="SAM" id="MobiDB-lite"/>
    </source>
</evidence>
<dbReference type="PANTHER" id="PTHR48061">
    <property type="entry name" value="LEUCINE-RICH REPEAT RECEPTOR PROTEIN KINASE EMS1-LIKE-RELATED"/>
    <property type="match status" value="1"/>
</dbReference>
<evidence type="ECO:0000256" key="4">
    <source>
        <dbReference type="ARBA" id="ARBA00022614"/>
    </source>
</evidence>
<comment type="similarity">
    <text evidence="2">Belongs to the RLP family.</text>
</comment>
<evidence type="ECO:0000256" key="7">
    <source>
        <dbReference type="ARBA" id="ARBA00022737"/>
    </source>
</evidence>
<accession>A0AAN7EYG1</accession>
<name>A0AAN7EYG1_QUERU</name>
<dbReference type="AlphaFoldDB" id="A0AAN7EYG1"/>
<dbReference type="InterPro" id="IPR003591">
    <property type="entry name" value="Leu-rich_rpt_typical-subtyp"/>
</dbReference>
<evidence type="ECO:0000256" key="3">
    <source>
        <dbReference type="ARBA" id="ARBA00022475"/>
    </source>
</evidence>
<keyword evidence="8 13" id="KW-1133">Transmembrane helix</keyword>
<dbReference type="SUPFAM" id="SSF52047">
    <property type="entry name" value="RNI-like"/>
    <property type="match status" value="1"/>
</dbReference>
<dbReference type="FunFam" id="3.80.10.10:FF:000213">
    <property type="entry name" value="Tyrosine-sulfated glycopeptide receptor 1"/>
    <property type="match status" value="2"/>
</dbReference>
<dbReference type="InterPro" id="IPR032675">
    <property type="entry name" value="LRR_dom_sf"/>
</dbReference>
<sequence>MNPSRIPSQFDELTNLSYLNLSNAGFAGQIPIAISNLTRLVTLDLSTLSFLSVSMLKLEDPNLAKLVHNLSEIKELYLDGVNISASGNEWCQALSSSLPNLSVLSMSNCCLLGPLHSSLQKLQSLSVILLDNNNFSASVPEFFSDFRNLTSLRLSSCKLNGKFPDKIFQVPTLKTLDLSSNEQLSGTLLEFHPNNSLRSLVLSSTTFSGTLPVSIGNLTMLSRLDLSNCNFSGSIPKSIANLTQLVYLDMSYNKFNGQIPSFSMAKNLTRINLSRNNLEGRIDSTRWEELIKLVNLDLGSNSIGGSIPMSLFSHPSLQKLQLSNNNFSGGLHEFNVSSYPLDTLDLGSNNLGGPLPASVFKLQGLNFLSFSFNNFSGSLQLDAIQQLKNLSNLDLSYNKLSINYTGTASSLSFPNFRTFNLASCNLSTFPDFLRNQSTLNKLDLSQNRIDGEIPNWIWQLNSLMYLNLSHNQFLTLQQEPSQNLPSLLLVLDLHSNKLQGQLPHLPPNATYLDFSKNNFSSVIPTSIGMSLNSTIFLSLSSNKFYGGIPQSLCNGAYLRVLDLSNNSLSGTIPQCLYAMSESLGVLNLRRNNLSGPISDKFPGNCGLQTLSLNGNLLDGMLPKSLANCANLEVLDIGNNRIEDGFPCYLRNISRLRVLVLRSNRFNGSIGCNGTNVTWSMLQILDLASNNFTGQFPRKSFSTWKAMMVNEDKVMSKLNHLQFRFLHFGQFYYQDMITVTIKGLEIELVKILTIFTSIDISGNKLNGSIPEDIGKLKSLYVFNLSHNTITGKIPPSLGNLSDLESLDLSSNMLAGEIPIQLTNLNFLAVLKLSFNQLTGPIPNIKQFSTFSEDSYEGNKGLCGKPLKTNCMSNEAQPPSATPKSKGTNSITLIGFDWQFILTGLGFGVGAAVVIAPITFWEKGRKWHDDSIDKILLVILPMMGLSYTGCYNAKVEAEEDIENENTEDSEDDDDDNEMEDEEIWGRYCVICSKLDISRKRVIHDPLCACHNSPRISSFSSTSSSSS</sequence>
<dbReference type="Pfam" id="PF00560">
    <property type="entry name" value="LRR_1"/>
    <property type="match status" value="3"/>
</dbReference>
<evidence type="ECO:0000313" key="16">
    <source>
        <dbReference type="Proteomes" id="UP001324115"/>
    </source>
</evidence>
<evidence type="ECO:0000256" key="13">
    <source>
        <dbReference type="SAM" id="Phobius"/>
    </source>
</evidence>
<feature type="domain" description="Disease resistance R13L4/SHOC-2-like LRR" evidence="14">
    <location>
        <begin position="172"/>
        <end position="422"/>
    </location>
</feature>
<evidence type="ECO:0000256" key="5">
    <source>
        <dbReference type="ARBA" id="ARBA00022692"/>
    </source>
</evidence>
<evidence type="ECO:0000256" key="10">
    <source>
        <dbReference type="ARBA" id="ARBA00023170"/>
    </source>
</evidence>
<dbReference type="Pfam" id="PF23598">
    <property type="entry name" value="LRR_14"/>
    <property type="match status" value="1"/>
</dbReference>
<dbReference type="SMART" id="SM00369">
    <property type="entry name" value="LRR_TYP"/>
    <property type="match status" value="8"/>
</dbReference>
<dbReference type="SUPFAM" id="SSF52058">
    <property type="entry name" value="L domain-like"/>
    <property type="match status" value="2"/>
</dbReference>
<evidence type="ECO:0000256" key="1">
    <source>
        <dbReference type="ARBA" id="ARBA00004251"/>
    </source>
</evidence>
<keyword evidence="5 13" id="KW-0812">Transmembrane</keyword>
<keyword evidence="9 13" id="KW-0472">Membrane</keyword>
<keyword evidence="16" id="KW-1185">Reference proteome</keyword>
<keyword evidence="11" id="KW-0325">Glycoprotein</keyword>
<evidence type="ECO:0000256" key="8">
    <source>
        <dbReference type="ARBA" id="ARBA00022989"/>
    </source>
</evidence>
<dbReference type="Pfam" id="PF13855">
    <property type="entry name" value="LRR_8"/>
    <property type="match status" value="2"/>
</dbReference>
<keyword evidence="4" id="KW-0433">Leucine-rich repeat</keyword>
<dbReference type="InterPro" id="IPR001611">
    <property type="entry name" value="Leu-rich_rpt"/>
</dbReference>
<keyword evidence="10" id="KW-0675">Receptor</keyword>
<dbReference type="FunFam" id="3.80.10.10:FF:000095">
    <property type="entry name" value="LRR receptor-like serine/threonine-protein kinase GSO1"/>
    <property type="match status" value="1"/>
</dbReference>
<proteinExistence type="inferred from homology"/>
<reference evidence="15 16" key="1">
    <citation type="journal article" date="2023" name="G3 (Bethesda)">
        <title>A haplotype-resolved chromosome-scale genome for Quercus rubra L. provides insights into the genetics of adaptive traits for red oak species.</title>
        <authorList>
            <person name="Kapoor B."/>
            <person name="Jenkins J."/>
            <person name="Schmutz J."/>
            <person name="Zhebentyayeva T."/>
            <person name="Kuelheim C."/>
            <person name="Coggeshall M."/>
            <person name="Heim C."/>
            <person name="Lasky J.R."/>
            <person name="Leites L."/>
            <person name="Islam-Faridi N."/>
            <person name="Romero-Severson J."/>
            <person name="DeLeo V.L."/>
            <person name="Lucas S.M."/>
            <person name="Lazic D."/>
            <person name="Gailing O."/>
            <person name="Carlson J."/>
            <person name="Staton M."/>
        </authorList>
    </citation>
    <scope>NUCLEOTIDE SEQUENCE [LARGE SCALE GENOMIC DNA]</scope>
    <source>
        <strain evidence="15">Pseudo-F2</strain>
    </source>
</reference>